<evidence type="ECO:0008006" key="4">
    <source>
        <dbReference type="Google" id="ProtNLM"/>
    </source>
</evidence>
<sequence>MSGHPAPILHRLRIAWMWFFLGPLIIILGTVDVLTNGRSRNWPLGEQPRDEEPE</sequence>
<name>A0A1G7VWF5_9HYPH</name>
<accession>A0A1G7VWF5</accession>
<proteinExistence type="predicted"/>
<evidence type="ECO:0000313" key="3">
    <source>
        <dbReference type="Proteomes" id="UP000199495"/>
    </source>
</evidence>
<dbReference type="Proteomes" id="UP000199495">
    <property type="component" value="Unassembled WGS sequence"/>
</dbReference>
<gene>
    <name evidence="2" type="ORF">SAMN04487974_10552</name>
</gene>
<keyword evidence="3" id="KW-1185">Reference proteome</keyword>
<feature type="transmembrane region" description="Helical" evidence="1">
    <location>
        <begin position="15"/>
        <end position="34"/>
    </location>
</feature>
<keyword evidence="1" id="KW-0812">Transmembrane</keyword>
<organism evidence="2 3">
    <name type="scientific">Pelagibacterium luteolum</name>
    <dbReference type="NCBI Taxonomy" id="440168"/>
    <lineage>
        <taxon>Bacteria</taxon>
        <taxon>Pseudomonadati</taxon>
        <taxon>Pseudomonadota</taxon>
        <taxon>Alphaproteobacteria</taxon>
        <taxon>Hyphomicrobiales</taxon>
        <taxon>Devosiaceae</taxon>
        <taxon>Pelagibacterium</taxon>
    </lineage>
</organism>
<dbReference type="AlphaFoldDB" id="A0A1G7VWF5"/>
<reference evidence="2 3" key="1">
    <citation type="submission" date="2016-10" db="EMBL/GenBank/DDBJ databases">
        <authorList>
            <person name="de Groot N.N."/>
        </authorList>
    </citation>
    <scope>NUCLEOTIDE SEQUENCE [LARGE SCALE GENOMIC DNA]</scope>
    <source>
        <strain evidence="2 3">CGMCC 1.10267</strain>
    </source>
</reference>
<protein>
    <recommendedName>
        <fullName evidence="4">Cytochrome c oxidase cbb3-type subunit 4</fullName>
    </recommendedName>
</protein>
<evidence type="ECO:0000313" key="2">
    <source>
        <dbReference type="EMBL" id="SDG64125.1"/>
    </source>
</evidence>
<evidence type="ECO:0000256" key="1">
    <source>
        <dbReference type="SAM" id="Phobius"/>
    </source>
</evidence>
<dbReference type="STRING" id="440168.SAMN04487974_10552"/>
<keyword evidence="1" id="KW-1133">Transmembrane helix</keyword>
<dbReference type="EMBL" id="FNCS01000005">
    <property type="protein sequence ID" value="SDG64125.1"/>
    <property type="molecule type" value="Genomic_DNA"/>
</dbReference>
<keyword evidence="1" id="KW-0472">Membrane</keyword>